<dbReference type="Pfam" id="PF22725">
    <property type="entry name" value="GFO_IDH_MocA_C3"/>
    <property type="match status" value="1"/>
</dbReference>
<dbReference type="PANTHER" id="PTHR42840:SF3">
    <property type="entry name" value="BINDING ROSSMANN FOLD OXIDOREDUCTASE, PUTATIVE (AFU_ORTHOLOGUE AFUA_2G10240)-RELATED"/>
    <property type="match status" value="1"/>
</dbReference>
<dbReference type="Gene3D" id="3.40.50.720">
    <property type="entry name" value="NAD(P)-binding Rossmann-like Domain"/>
    <property type="match status" value="1"/>
</dbReference>
<dbReference type="EC" id="1.1.1.18" evidence="5"/>
<comment type="caution">
    <text evidence="5">The sequence shown here is derived from an EMBL/GenBank/DDBJ whole genome shotgun (WGS) entry which is preliminary data.</text>
</comment>
<evidence type="ECO:0000256" key="1">
    <source>
        <dbReference type="ARBA" id="ARBA00010928"/>
    </source>
</evidence>
<dbReference type="SUPFAM" id="SSF51735">
    <property type="entry name" value="NAD(P)-binding Rossmann-fold domains"/>
    <property type="match status" value="1"/>
</dbReference>
<feature type="domain" description="GFO/IDH/MocA-like oxidoreductase" evidence="4">
    <location>
        <begin position="132"/>
        <end position="253"/>
    </location>
</feature>
<protein>
    <submittedName>
        <fullName evidence="5">Inositol 2-dehydrogenase</fullName>
        <ecNumber evidence="5">1.1.1.18</ecNumber>
    </submittedName>
</protein>
<proteinExistence type="inferred from homology"/>
<dbReference type="EMBL" id="JAPDSH010000004">
    <property type="protein sequence ID" value="MDF0480056.1"/>
    <property type="molecule type" value="Genomic_DNA"/>
</dbReference>
<dbReference type="InterPro" id="IPR030827">
    <property type="entry name" value="Myo_inos_IolG"/>
</dbReference>
<evidence type="ECO:0000259" key="3">
    <source>
        <dbReference type="Pfam" id="PF01408"/>
    </source>
</evidence>
<comment type="similarity">
    <text evidence="1">Belongs to the Gfo/Idh/MocA family.</text>
</comment>
<dbReference type="InterPro" id="IPR036291">
    <property type="entry name" value="NAD(P)-bd_dom_sf"/>
</dbReference>
<keyword evidence="6" id="KW-1185">Reference proteome</keyword>
<keyword evidence="2 5" id="KW-0560">Oxidoreductase</keyword>
<dbReference type="Pfam" id="PF01408">
    <property type="entry name" value="GFO_IDH_MocA"/>
    <property type="match status" value="1"/>
</dbReference>
<dbReference type="Gene3D" id="3.30.360.10">
    <property type="entry name" value="Dihydrodipicolinate Reductase, domain 2"/>
    <property type="match status" value="1"/>
</dbReference>
<dbReference type="InterPro" id="IPR000683">
    <property type="entry name" value="Gfo/Idh/MocA-like_OxRdtase_N"/>
</dbReference>
<name>A0ABT5X2F0_9ENTE</name>
<dbReference type="Proteomes" id="UP001147148">
    <property type="component" value="Unassembled WGS sequence"/>
</dbReference>
<dbReference type="PANTHER" id="PTHR42840">
    <property type="entry name" value="NAD(P)-BINDING ROSSMANN-FOLD SUPERFAMILY PROTEIN-RELATED"/>
    <property type="match status" value="1"/>
</dbReference>
<evidence type="ECO:0000259" key="4">
    <source>
        <dbReference type="Pfam" id="PF22725"/>
    </source>
</evidence>
<evidence type="ECO:0000313" key="5">
    <source>
        <dbReference type="EMBL" id="MDF0480056.1"/>
    </source>
</evidence>
<dbReference type="SUPFAM" id="SSF55347">
    <property type="entry name" value="Glyceraldehyde-3-phosphate dehydrogenase-like, C-terminal domain"/>
    <property type="match status" value="1"/>
</dbReference>
<feature type="domain" description="Gfo/Idh/MocA-like oxidoreductase N-terminal" evidence="3">
    <location>
        <begin position="5"/>
        <end position="124"/>
    </location>
</feature>
<dbReference type="NCBIfam" id="TIGR04380">
    <property type="entry name" value="myo_inos_iolG"/>
    <property type="match status" value="1"/>
</dbReference>
<gene>
    <name evidence="5" type="primary">iolG</name>
    <name evidence="5" type="ORF">OL233_07090</name>
</gene>
<evidence type="ECO:0000313" key="6">
    <source>
        <dbReference type="Proteomes" id="UP001147148"/>
    </source>
</evidence>
<accession>A0ABT5X2F0</accession>
<organism evidence="5 6">
    <name type="scientific">Vagococcus proximus</name>
    <dbReference type="NCBI Taxonomy" id="2991417"/>
    <lineage>
        <taxon>Bacteria</taxon>
        <taxon>Bacillati</taxon>
        <taxon>Bacillota</taxon>
        <taxon>Bacilli</taxon>
        <taxon>Lactobacillales</taxon>
        <taxon>Enterococcaceae</taxon>
        <taxon>Vagococcus</taxon>
    </lineage>
</organism>
<dbReference type="GO" id="GO:0050112">
    <property type="term" value="F:inositol 2-dehydrogenase (NAD+) activity"/>
    <property type="evidence" value="ECO:0007669"/>
    <property type="project" value="UniProtKB-EC"/>
</dbReference>
<dbReference type="InterPro" id="IPR055170">
    <property type="entry name" value="GFO_IDH_MocA-like_dom"/>
</dbReference>
<sequence>MTNKITVGVIGIGRIGKLHIDNILAMKQVEIKCVVDPYIDQAADWLEERHITSYSTDHSLLFSDKEINAVLICSPTDTHITYINLAIENNMHIFCEKPISFFDDETLTAYNAIKNSNLKVQIGFNRRFDHNYDQVKELVLQKQIGDLHLLRITSRDPEPPNHDYVKHSGGLFMDMSIHDFDMARFISGCEVTEVYATGAALIDPSIKEFGDVDTAIIQLKFENGALGVIDNSRQAKYGYDQRIEAFGSNGSAESDNDTKTQVHLTNEAGVISNPPLHFFLERYENAYQAELKGFFNSIEQNSEPSCTFLDGIMAQRIAQAAKESLETGLPVKVKTV</sequence>
<dbReference type="RefSeq" id="WP_275471640.1">
    <property type="nucleotide sequence ID" value="NZ_JAPDSH010000004.1"/>
</dbReference>
<reference evidence="5" key="1">
    <citation type="submission" date="2022-10" db="EMBL/GenBank/DDBJ databases">
        <title>Vagococcus sp. isolated from poultry meat.</title>
        <authorList>
            <person name="Johansson P."/>
            <person name="Bjorkroth J."/>
        </authorList>
    </citation>
    <scope>NUCLEOTIDE SEQUENCE</scope>
    <source>
        <strain evidence="5">PNs007</strain>
    </source>
</reference>
<evidence type="ECO:0000256" key="2">
    <source>
        <dbReference type="ARBA" id="ARBA00023002"/>
    </source>
</evidence>